<sequence length="76" mass="8238">MDHREDANLEEQLQDIRAVRLAAQSLVSLTDQLIQEVPVVAQNFEVLGSHCTQWEAVMDGSLAARTPARGPGAPSV</sequence>
<name>A0A058Z0V5_FONAL</name>
<evidence type="ECO:0000313" key="1">
    <source>
        <dbReference type="EMBL" id="KCV67538.1"/>
    </source>
</evidence>
<dbReference type="RefSeq" id="XP_009498099.1">
    <property type="nucleotide sequence ID" value="XM_009499824.1"/>
</dbReference>
<organism evidence="1">
    <name type="scientific">Fonticula alba</name>
    <name type="common">Slime mold</name>
    <dbReference type="NCBI Taxonomy" id="691883"/>
    <lineage>
        <taxon>Eukaryota</taxon>
        <taxon>Rotosphaerida</taxon>
        <taxon>Fonticulaceae</taxon>
        <taxon>Fonticula</taxon>
    </lineage>
</organism>
<dbReference type="AlphaFoldDB" id="A0A058Z0V5"/>
<evidence type="ECO:0000313" key="2">
    <source>
        <dbReference type="Proteomes" id="UP000030693"/>
    </source>
</evidence>
<evidence type="ECO:0008006" key="3">
    <source>
        <dbReference type="Google" id="ProtNLM"/>
    </source>
</evidence>
<dbReference type="EMBL" id="KB932217">
    <property type="protein sequence ID" value="KCV67538.1"/>
    <property type="molecule type" value="Genomic_DNA"/>
</dbReference>
<reference evidence="1" key="1">
    <citation type="submission" date="2013-04" db="EMBL/GenBank/DDBJ databases">
        <title>The Genome Sequence of Fonticula alba ATCC 38817.</title>
        <authorList>
            <consortium name="The Broad Institute Genomics Platform"/>
            <person name="Russ C."/>
            <person name="Cuomo C."/>
            <person name="Burger G."/>
            <person name="Gray M.W."/>
            <person name="Holland P.W.H."/>
            <person name="King N."/>
            <person name="Lang F.B.F."/>
            <person name="Roger A.J."/>
            <person name="Ruiz-Trillo I."/>
            <person name="Brown M."/>
            <person name="Walker B."/>
            <person name="Young S."/>
            <person name="Zeng Q."/>
            <person name="Gargeya S."/>
            <person name="Fitzgerald M."/>
            <person name="Haas B."/>
            <person name="Abouelleil A."/>
            <person name="Allen A.W."/>
            <person name="Alvarado L."/>
            <person name="Arachchi H.M."/>
            <person name="Berlin A.M."/>
            <person name="Chapman S.B."/>
            <person name="Gainer-Dewar J."/>
            <person name="Goldberg J."/>
            <person name="Griggs A."/>
            <person name="Gujja S."/>
            <person name="Hansen M."/>
            <person name="Howarth C."/>
            <person name="Imamovic A."/>
            <person name="Ireland A."/>
            <person name="Larimer J."/>
            <person name="McCowan C."/>
            <person name="Murphy C."/>
            <person name="Pearson M."/>
            <person name="Poon T.W."/>
            <person name="Priest M."/>
            <person name="Roberts A."/>
            <person name="Saif S."/>
            <person name="Shea T."/>
            <person name="Sisk P."/>
            <person name="Sykes S."/>
            <person name="Wortman J."/>
            <person name="Nusbaum C."/>
            <person name="Birren B."/>
        </authorList>
    </citation>
    <scope>NUCLEOTIDE SEQUENCE [LARGE SCALE GENOMIC DNA]</scope>
    <source>
        <strain evidence="1">ATCC 38817</strain>
    </source>
</reference>
<accession>A0A058Z0V5</accession>
<dbReference type="GeneID" id="20530781"/>
<keyword evidence="2" id="KW-1185">Reference proteome</keyword>
<dbReference type="Proteomes" id="UP000030693">
    <property type="component" value="Unassembled WGS sequence"/>
</dbReference>
<proteinExistence type="predicted"/>
<protein>
    <recommendedName>
        <fullName evidence="3">DASH complex subunit DAD2</fullName>
    </recommendedName>
</protein>
<gene>
    <name evidence="1" type="ORF">H696_06056</name>
</gene>